<reference evidence="1" key="1">
    <citation type="submission" date="2018-04" db="EMBL/GenBank/DDBJ databases">
        <title>Transcriptome of Schizaphis graminum biotype I.</title>
        <authorList>
            <person name="Scully E.D."/>
            <person name="Geib S.M."/>
            <person name="Palmer N.A."/>
            <person name="Koch K."/>
            <person name="Bradshaw J."/>
            <person name="Heng-Moss T."/>
            <person name="Sarath G."/>
        </authorList>
    </citation>
    <scope>NUCLEOTIDE SEQUENCE</scope>
</reference>
<dbReference type="AlphaFoldDB" id="A0A2S2P2B3"/>
<evidence type="ECO:0000313" key="1">
    <source>
        <dbReference type="EMBL" id="MBY23631.1"/>
    </source>
</evidence>
<sequence length="396" mass="46119">MFADEILINDGLNLETEKLDDDRKKKYNITKVVPSPNNEDTSDDCMSSIQMSMTVQQNLMMGLKINRPLRYCPFCEYITIKGLESHIMQKHYYIMNEPIEKNINQLLSIQTESCKLIRLNTVRDIVGRKLWQDPIIRKTLHTLLKMLQVELWIGSWELPNTPFLNHLAPYVKASYINDWFENEKEEEIDDPPSSPSSVITKSTSIYSEGSEQNFNYSDHFSHDKVDNMSEGIPNVPNYCESLTERLRNAGLLKRLNADHPLISLYCNVFRKKQTNKPLAIKMQLASASRVLRYVQDKCIQNEIPVHHWLVLLQQPDYIIEYLRLREKLGQATSTTMNYLQVLIPMFAYAMTSFPYDDPMFPMVDGFPDEKVINGFKYTLDQLLEVFPDSIDFFSNL</sequence>
<gene>
    <name evidence="1" type="ORF">g.153442</name>
</gene>
<dbReference type="EMBL" id="GGMR01011012">
    <property type="protein sequence ID" value="MBY23631.1"/>
    <property type="molecule type" value="Transcribed_RNA"/>
</dbReference>
<proteinExistence type="predicted"/>
<organism evidence="1">
    <name type="scientific">Schizaphis graminum</name>
    <name type="common">Green bug aphid</name>
    <dbReference type="NCBI Taxonomy" id="13262"/>
    <lineage>
        <taxon>Eukaryota</taxon>
        <taxon>Metazoa</taxon>
        <taxon>Ecdysozoa</taxon>
        <taxon>Arthropoda</taxon>
        <taxon>Hexapoda</taxon>
        <taxon>Insecta</taxon>
        <taxon>Pterygota</taxon>
        <taxon>Neoptera</taxon>
        <taxon>Paraneoptera</taxon>
        <taxon>Hemiptera</taxon>
        <taxon>Sternorrhyncha</taxon>
        <taxon>Aphidomorpha</taxon>
        <taxon>Aphidoidea</taxon>
        <taxon>Aphididae</taxon>
        <taxon>Aphidini</taxon>
        <taxon>Schizaphis</taxon>
    </lineage>
</organism>
<accession>A0A2S2P2B3</accession>
<protein>
    <submittedName>
        <fullName evidence="1">Uncharacterized protein</fullName>
    </submittedName>
</protein>
<name>A0A2S2P2B3_SCHGA</name>